<dbReference type="InterPro" id="IPR018087">
    <property type="entry name" value="Glyco_hydro_5_CS"/>
</dbReference>
<keyword evidence="7" id="KW-1133">Transmembrane helix</keyword>
<dbReference type="GO" id="GO:0009251">
    <property type="term" value="P:glucan catabolic process"/>
    <property type="evidence" value="ECO:0007669"/>
    <property type="project" value="TreeGrafter"/>
</dbReference>
<evidence type="ECO:0000256" key="7">
    <source>
        <dbReference type="SAM" id="Phobius"/>
    </source>
</evidence>
<proteinExistence type="inferred from homology"/>
<comment type="catalytic activity">
    <reaction evidence="1">
        <text>Endohydrolysis of (1-&gt;4)-beta-D-glucosidic linkages in cellulose, lichenin and cereal beta-D-glucans.</text>
        <dbReference type="EC" id="3.2.1.4"/>
    </reaction>
</comment>
<comment type="caution">
    <text evidence="9">The sequence shown here is derived from an EMBL/GenBank/DDBJ whole genome shotgun (WGS) entry which is preliminary data.</text>
</comment>
<evidence type="ECO:0000256" key="5">
    <source>
        <dbReference type="ARBA" id="ARBA00023295"/>
    </source>
</evidence>
<evidence type="ECO:0000256" key="2">
    <source>
        <dbReference type="ARBA" id="ARBA00005641"/>
    </source>
</evidence>
<evidence type="ECO:0000256" key="3">
    <source>
        <dbReference type="ARBA" id="ARBA00012601"/>
    </source>
</evidence>
<keyword evidence="5" id="KW-0326">Glycosidase</keyword>
<feature type="domain" description="Glycoside hydrolase family 5" evidence="8">
    <location>
        <begin position="439"/>
        <end position="672"/>
    </location>
</feature>
<organism evidence="9 10">
    <name type="scientific">Moniliophthora roreri</name>
    <name type="common">Frosty pod rot fungus</name>
    <name type="synonym">Monilia roreri</name>
    <dbReference type="NCBI Taxonomy" id="221103"/>
    <lineage>
        <taxon>Eukaryota</taxon>
        <taxon>Fungi</taxon>
        <taxon>Dikarya</taxon>
        <taxon>Basidiomycota</taxon>
        <taxon>Agaricomycotina</taxon>
        <taxon>Agaricomycetes</taxon>
        <taxon>Agaricomycetidae</taxon>
        <taxon>Agaricales</taxon>
        <taxon>Marasmiineae</taxon>
        <taxon>Marasmiaceae</taxon>
        <taxon>Moniliophthora</taxon>
    </lineage>
</organism>
<evidence type="ECO:0000256" key="4">
    <source>
        <dbReference type="ARBA" id="ARBA00022801"/>
    </source>
</evidence>
<evidence type="ECO:0000313" key="9">
    <source>
        <dbReference type="EMBL" id="KTB28865.1"/>
    </source>
</evidence>
<dbReference type="PANTHER" id="PTHR34142:SF1">
    <property type="entry name" value="GLYCOSIDE HYDROLASE FAMILY 5 DOMAIN-CONTAINING PROTEIN"/>
    <property type="match status" value="1"/>
</dbReference>
<gene>
    <name evidence="9" type="ORF">WG66_18569</name>
</gene>
<reference evidence="9 10" key="1">
    <citation type="submission" date="2015-12" db="EMBL/GenBank/DDBJ databases">
        <title>Draft genome sequence of Moniliophthora roreri, the causal agent of frosty pod rot of cacao.</title>
        <authorList>
            <person name="Aime M.C."/>
            <person name="Diaz-Valderrama J.R."/>
            <person name="Kijpornyongpan T."/>
            <person name="Phillips-Mora W."/>
        </authorList>
    </citation>
    <scope>NUCLEOTIDE SEQUENCE [LARGE SCALE GENOMIC DNA]</scope>
    <source>
        <strain evidence="9 10">MCA 2952</strain>
    </source>
</reference>
<accession>A0A0W0EXT3</accession>
<comment type="similarity">
    <text evidence="2">Belongs to the glycosyl hydrolase 5 (cellulase A) family.</text>
</comment>
<dbReference type="PANTHER" id="PTHR34142">
    <property type="entry name" value="ENDO-BETA-1,4-GLUCANASE A"/>
    <property type="match status" value="1"/>
</dbReference>
<sequence length="705" mass="78024">MSRVRLANINSLTFYDGELTKARRTQPIPQLTCDGRLCKLYRLEWVRCTNEGGSGTDIEWKCEADLPESLRFGKVHVSCEGWGGPGDPYVLQGSCGLEYRLLEVPRALRDDGPRFPRRHYLSSIDWPATIFTIAFIGVFLWMLYGFCQSFGANRPPRGPRTGGRRPGFPSNWFPGGYGDDRNDGPPPPYTENKYHQPHAAQGWRPGFWTGILAGGLADRFIFNNNRRNDAPVREAPRRSIWDWERPFRPSPIFGQNTMGRRVWNDDDRGEAKPKSEMYHAFGLKTRRINAVHSGYYIHHFRLTQADHSVTRELHVLSLVLQKYYTNTSAVDLPWILFGNFTDAATHNALQARVTMGLSLFTLIFLALTATFAVASPVASVTNESQTRTVTAPAPLASTCANARKFTYFGVNQSGAEFGQGKIPGVKGTDYIWPAPSSIDGFNFFRVPFQLERLTPPSIGITGAFDNTYFTDLQSTVNYITNKGATVAIEPHNFLIYNGATMSDTSQFQTFWRNLASKFANNNKVIFDLMNEPHDVPATQVAAMMQAGINGVRSAGATSQLILVEGTSWTGAWTWTSSGNAAAFTNLQDPNNNFAIEMHQYLDSDGSGTSPNCVSSTIGAERLADATNWLKQHNLRGFLGEIGVGSNPTCISALFGALCSMAQSGSWIGASYWAAGPWWGTYFQSIEPPNGASVSQVLPQALKPFL</sequence>
<dbReference type="GO" id="GO:0005789">
    <property type="term" value="C:endoplasmic reticulum membrane"/>
    <property type="evidence" value="ECO:0007669"/>
    <property type="project" value="InterPro"/>
</dbReference>
<dbReference type="eggNOG" id="ENOG502QXN4">
    <property type="taxonomic scope" value="Eukaryota"/>
</dbReference>
<dbReference type="SUPFAM" id="SSF51445">
    <property type="entry name" value="(Trans)glycosidases"/>
    <property type="match status" value="1"/>
</dbReference>
<feature type="region of interest" description="Disordered" evidence="6">
    <location>
        <begin position="155"/>
        <end position="188"/>
    </location>
</feature>
<evidence type="ECO:0000256" key="1">
    <source>
        <dbReference type="ARBA" id="ARBA00000966"/>
    </source>
</evidence>
<evidence type="ECO:0000259" key="8">
    <source>
        <dbReference type="Pfam" id="PF00150"/>
    </source>
</evidence>
<dbReference type="InterPro" id="IPR017853">
    <property type="entry name" value="GH"/>
</dbReference>
<name>A0A0W0EXT3_MONRR</name>
<dbReference type="GO" id="GO:0008810">
    <property type="term" value="F:cellulase activity"/>
    <property type="evidence" value="ECO:0007669"/>
    <property type="project" value="UniProtKB-EC"/>
</dbReference>
<feature type="transmembrane region" description="Helical" evidence="7">
    <location>
        <begin position="126"/>
        <end position="147"/>
    </location>
</feature>
<keyword evidence="7" id="KW-0812">Transmembrane</keyword>
<dbReference type="Pfam" id="PF00150">
    <property type="entry name" value="Cellulase"/>
    <property type="match status" value="1"/>
</dbReference>
<dbReference type="PROSITE" id="PS00659">
    <property type="entry name" value="GLYCOSYL_HYDROL_F5"/>
    <property type="match status" value="1"/>
</dbReference>
<protein>
    <recommendedName>
        <fullName evidence="3">cellulase</fullName>
        <ecNumber evidence="3">3.2.1.4</ecNumber>
    </recommendedName>
</protein>
<dbReference type="InterPro" id="IPR001547">
    <property type="entry name" value="Glyco_hydro_5"/>
</dbReference>
<dbReference type="EC" id="3.2.1.4" evidence="3"/>
<dbReference type="Gene3D" id="3.20.20.80">
    <property type="entry name" value="Glycosidases"/>
    <property type="match status" value="1"/>
</dbReference>
<feature type="transmembrane region" description="Helical" evidence="7">
    <location>
        <begin position="357"/>
        <end position="378"/>
    </location>
</feature>
<evidence type="ECO:0000313" key="10">
    <source>
        <dbReference type="Proteomes" id="UP000054988"/>
    </source>
</evidence>
<dbReference type="Pfam" id="PF06682">
    <property type="entry name" value="SARAF"/>
    <property type="match status" value="1"/>
</dbReference>
<dbReference type="AlphaFoldDB" id="A0A0W0EXT3"/>
<dbReference type="GO" id="GO:2001256">
    <property type="term" value="P:regulation of store-operated calcium entry"/>
    <property type="evidence" value="ECO:0007669"/>
    <property type="project" value="InterPro"/>
</dbReference>
<dbReference type="EMBL" id="LATX01002462">
    <property type="protein sequence ID" value="KTB28865.1"/>
    <property type="molecule type" value="Genomic_DNA"/>
</dbReference>
<dbReference type="Proteomes" id="UP000054988">
    <property type="component" value="Unassembled WGS sequence"/>
</dbReference>
<dbReference type="InterPro" id="IPR009567">
    <property type="entry name" value="SARAF"/>
</dbReference>
<keyword evidence="4" id="KW-0378">Hydrolase</keyword>
<evidence type="ECO:0000256" key="6">
    <source>
        <dbReference type="SAM" id="MobiDB-lite"/>
    </source>
</evidence>
<keyword evidence="7" id="KW-0472">Membrane</keyword>